<protein>
    <submittedName>
        <fullName evidence="1">Uncharacterized protein</fullName>
    </submittedName>
</protein>
<sequence length="215" mass="24383">MKALPREMWRSISAWLPRPDMSRFLRPQRSDRDAATRRQLDHLNLWTSIFRDDSWIGKVLSRGIYPTLVCVDSSYRILMLAGGESTESRHESRFPDDLLPSLRSSSFCLDHLEVAFPDFTLNVQCILEPVDIVGMPDPRNLFPAGVDKFDVTVAYYMAPFEVCTEQARVFGGVLCIVVLSRFGNALCTIQKGRMLEPQLRRLTGKPLQPPGPRAA</sequence>
<dbReference type="EMBL" id="JANBVO010000033">
    <property type="protein sequence ID" value="KAJ9137683.1"/>
    <property type="molecule type" value="Genomic_DNA"/>
</dbReference>
<evidence type="ECO:0000313" key="1">
    <source>
        <dbReference type="EMBL" id="KAJ9137683.1"/>
    </source>
</evidence>
<accession>A0AA38R5A6</accession>
<organism evidence="1 2">
    <name type="scientific">Pleurostoma richardsiae</name>
    <dbReference type="NCBI Taxonomy" id="41990"/>
    <lineage>
        <taxon>Eukaryota</taxon>
        <taxon>Fungi</taxon>
        <taxon>Dikarya</taxon>
        <taxon>Ascomycota</taxon>
        <taxon>Pezizomycotina</taxon>
        <taxon>Sordariomycetes</taxon>
        <taxon>Sordariomycetidae</taxon>
        <taxon>Calosphaeriales</taxon>
        <taxon>Pleurostomataceae</taxon>
        <taxon>Pleurostoma</taxon>
    </lineage>
</organism>
<evidence type="ECO:0000313" key="2">
    <source>
        <dbReference type="Proteomes" id="UP001174694"/>
    </source>
</evidence>
<proteinExistence type="predicted"/>
<dbReference type="AlphaFoldDB" id="A0AA38R5A6"/>
<dbReference type="Proteomes" id="UP001174694">
    <property type="component" value="Unassembled WGS sequence"/>
</dbReference>
<reference evidence="1" key="1">
    <citation type="submission" date="2022-07" db="EMBL/GenBank/DDBJ databases">
        <title>Fungi with potential for degradation of polypropylene.</title>
        <authorList>
            <person name="Gostincar C."/>
        </authorList>
    </citation>
    <scope>NUCLEOTIDE SEQUENCE</scope>
    <source>
        <strain evidence="1">EXF-13308</strain>
    </source>
</reference>
<comment type="caution">
    <text evidence="1">The sequence shown here is derived from an EMBL/GenBank/DDBJ whole genome shotgun (WGS) entry which is preliminary data.</text>
</comment>
<name>A0AA38R5A6_9PEZI</name>
<gene>
    <name evidence="1" type="ORF">NKR23_g9023</name>
</gene>
<keyword evidence="2" id="KW-1185">Reference proteome</keyword>